<proteinExistence type="predicted"/>
<dbReference type="Gene3D" id="1.10.1740.10">
    <property type="match status" value="1"/>
</dbReference>
<dbReference type="GO" id="GO:0003677">
    <property type="term" value="F:DNA binding"/>
    <property type="evidence" value="ECO:0007669"/>
    <property type="project" value="UniProtKB-KW"/>
</dbReference>
<dbReference type="NCBIfam" id="TIGR02937">
    <property type="entry name" value="sigma70-ECF"/>
    <property type="match status" value="1"/>
</dbReference>
<dbReference type="GO" id="GO:0006352">
    <property type="term" value="P:DNA-templated transcription initiation"/>
    <property type="evidence" value="ECO:0007669"/>
    <property type="project" value="InterPro"/>
</dbReference>
<evidence type="ECO:0000313" key="8">
    <source>
        <dbReference type="Proteomes" id="UP000603715"/>
    </source>
</evidence>
<evidence type="ECO:0000256" key="2">
    <source>
        <dbReference type="ARBA" id="ARBA00023082"/>
    </source>
</evidence>
<evidence type="ECO:0000313" key="6">
    <source>
        <dbReference type="EMBL" id="MBD3906905.1"/>
    </source>
</evidence>
<dbReference type="EMBL" id="JAJJML010000001">
    <property type="protein sequence ID" value="MCC9033058.1"/>
    <property type="molecule type" value="Genomic_DNA"/>
</dbReference>
<dbReference type="GO" id="GO:0016987">
    <property type="term" value="F:sigma factor activity"/>
    <property type="evidence" value="ECO:0007669"/>
    <property type="project" value="UniProtKB-KW"/>
</dbReference>
<dbReference type="InterPro" id="IPR007627">
    <property type="entry name" value="RNA_pol_sigma70_r2"/>
</dbReference>
<reference evidence="6" key="3">
    <citation type="submission" date="2024-05" db="EMBL/GenBank/DDBJ databases">
        <title>Description of novel Chryseobacterium sp. strain C-2.</title>
        <authorList>
            <person name="Saticioglu I.B."/>
        </authorList>
    </citation>
    <scope>NUCLEOTIDE SEQUENCE</scope>
    <source>
        <strain evidence="6">C-2</strain>
    </source>
</reference>
<evidence type="ECO:0000256" key="3">
    <source>
        <dbReference type="ARBA" id="ARBA00023125"/>
    </source>
</evidence>
<dbReference type="InterPro" id="IPR013325">
    <property type="entry name" value="RNA_pol_sigma_r2"/>
</dbReference>
<dbReference type="Pfam" id="PF04542">
    <property type="entry name" value="Sigma70_r2"/>
    <property type="match status" value="1"/>
</dbReference>
<dbReference type="RefSeq" id="WP_191181275.1">
    <property type="nucleotide sequence ID" value="NZ_JACXXP010000044.1"/>
</dbReference>
<protein>
    <submittedName>
        <fullName evidence="7">RNA polymerase sigma factor</fullName>
    </submittedName>
</protein>
<dbReference type="PANTHER" id="PTHR43133">
    <property type="entry name" value="RNA POLYMERASE ECF-TYPE SIGMA FACTO"/>
    <property type="match status" value="1"/>
</dbReference>
<dbReference type="SUPFAM" id="SSF88946">
    <property type="entry name" value="Sigma2 domain of RNA polymerase sigma factors"/>
    <property type="match status" value="1"/>
</dbReference>
<organism evidence="7 9">
    <name type="scientific">Chryseobacterium muglaense</name>
    <dbReference type="NCBI Taxonomy" id="2893752"/>
    <lineage>
        <taxon>Bacteria</taxon>
        <taxon>Pseudomonadati</taxon>
        <taxon>Bacteroidota</taxon>
        <taxon>Flavobacteriia</taxon>
        <taxon>Flavobacteriales</taxon>
        <taxon>Weeksellaceae</taxon>
        <taxon>Chryseobacterium group</taxon>
        <taxon>Chryseobacterium</taxon>
    </lineage>
</organism>
<keyword evidence="8" id="KW-1185">Reference proteome</keyword>
<keyword evidence="1" id="KW-0805">Transcription regulation</keyword>
<evidence type="ECO:0000259" key="5">
    <source>
        <dbReference type="Pfam" id="PF04542"/>
    </source>
</evidence>
<dbReference type="Proteomes" id="UP000603715">
    <property type="component" value="Unassembled WGS sequence"/>
</dbReference>
<dbReference type="PANTHER" id="PTHR43133:SF8">
    <property type="entry name" value="RNA POLYMERASE SIGMA FACTOR HI_1459-RELATED"/>
    <property type="match status" value="1"/>
</dbReference>
<evidence type="ECO:0000256" key="1">
    <source>
        <dbReference type="ARBA" id="ARBA00023015"/>
    </source>
</evidence>
<dbReference type="InterPro" id="IPR039425">
    <property type="entry name" value="RNA_pol_sigma-70-like"/>
</dbReference>
<reference evidence="7" key="1">
    <citation type="submission" date="2021-11" db="EMBL/GenBank/DDBJ databases">
        <title>Description of novel Chryseobacterium species.</title>
        <authorList>
            <person name="Saticioglu I.B."/>
            <person name="Ay H."/>
            <person name="Altun S."/>
            <person name="Duman M."/>
        </authorList>
    </citation>
    <scope>NUCLEOTIDE SEQUENCE</scope>
    <source>
        <strain evidence="7">C-39</strain>
    </source>
</reference>
<evidence type="ECO:0000313" key="9">
    <source>
        <dbReference type="Proteomes" id="UP001107960"/>
    </source>
</evidence>
<dbReference type="EMBL" id="JACXXP010000044">
    <property type="protein sequence ID" value="MBD3906905.1"/>
    <property type="molecule type" value="Genomic_DNA"/>
</dbReference>
<dbReference type="InterPro" id="IPR014284">
    <property type="entry name" value="RNA_pol_sigma-70_dom"/>
</dbReference>
<gene>
    <name evidence="6" type="ORF">IEW27_20165</name>
    <name evidence="7" type="ORF">LNP80_02150</name>
</gene>
<evidence type="ECO:0000256" key="4">
    <source>
        <dbReference type="ARBA" id="ARBA00023163"/>
    </source>
</evidence>
<reference evidence="8" key="2">
    <citation type="submission" date="2023-07" db="EMBL/GenBank/DDBJ databases">
        <title>Description of novel Chryseobacterium sp. strain C-2.</title>
        <authorList>
            <person name="Saticioglu I.B."/>
        </authorList>
    </citation>
    <scope>NUCLEOTIDE SEQUENCE [LARGE SCALE GENOMIC DNA]</scope>
    <source>
        <strain evidence="8">C-2</strain>
    </source>
</reference>
<keyword evidence="4" id="KW-0804">Transcription</keyword>
<comment type="caution">
    <text evidence="7">The sequence shown here is derived from an EMBL/GenBank/DDBJ whole genome shotgun (WGS) entry which is preliminary data.</text>
</comment>
<accession>A0A9Q3UPJ2</accession>
<dbReference type="AlphaFoldDB" id="A0A9Q3UPJ2"/>
<keyword evidence="3" id="KW-0238">DNA-binding</keyword>
<feature type="domain" description="RNA polymerase sigma-70 region 2" evidence="5">
    <location>
        <begin position="30"/>
        <end position="93"/>
    </location>
</feature>
<sequence>MKFEEKYNAEEDVVLISKALSGHKNSLEALIKKHQGYVYNIALNMASDPDLAADVTQEVLIKMLTSLSSFKNQSNFRTWLYRIAKNTFLNMRRGSYELEQFSFQDFADGLEKTADVNLADMSYSTDNDLLVEEAKLSCMKGMLLCFDRDQRFIYIIGELFSFPDSIGSEIMEISKENFRVKLHRARTQLYSFMDSKCGLINKNNPCRCARKTAGFIENGYVDPKGLHFQRNRIDTIEKVVKEKLDNFENELTNEYIQLFRDHPFLESPESLDSIKKLLSSAEIKKTFNLYE</sequence>
<name>A0A9Q3UPJ2_9FLAO</name>
<dbReference type="Proteomes" id="UP001107960">
    <property type="component" value="Unassembled WGS sequence"/>
</dbReference>
<keyword evidence="2" id="KW-0731">Sigma factor</keyword>
<evidence type="ECO:0000313" key="7">
    <source>
        <dbReference type="EMBL" id="MCC9033058.1"/>
    </source>
</evidence>